<dbReference type="GO" id="GO:0003676">
    <property type="term" value="F:nucleic acid binding"/>
    <property type="evidence" value="ECO:0007669"/>
    <property type="project" value="InterPro"/>
</dbReference>
<evidence type="ECO:0000259" key="10">
    <source>
        <dbReference type="PROSITE" id="PS00028"/>
    </source>
</evidence>
<evidence type="ECO:0000256" key="1">
    <source>
        <dbReference type="ARBA" id="ARBA00004496"/>
    </source>
</evidence>
<dbReference type="InterPro" id="IPR040025">
    <property type="entry name" value="Znf622/Rei1/Reh1"/>
</dbReference>
<dbReference type="InterPro" id="IPR013087">
    <property type="entry name" value="Znf_C2H2_type"/>
</dbReference>
<keyword evidence="4" id="KW-0479">Metal-binding</keyword>
<dbReference type="OrthoDB" id="19329at2759"/>
<evidence type="ECO:0000256" key="8">
    <source>
        <dbReference type="ARBA" id="ARBA00034126"/>
    </source>
</evidence>
<dbReference type="Pfam" id="PF12874">
    <property type="entry name" value="zf-met"/>
    <property type="match status" value="1"/>
</dbReference>
<organism evidence="11 12">
    <name type="scientific">Pyronema omphalodes (strain CBS 100304)</name>
    <name type="common">Pyronema confluens</name>
    <dbReference type="NCBI Taxonomy" id="1076935"/>
    <lineage>
        <taxon>Eukaryota</taxon>
        <taxon>Fungi</taxon>
        <taxon>Dikarya</taxon>
        <taxon>Ascomycota</taxon>
        <taxon>Pezizomycotina</taxon>
        <taxon>Pezizomycetes</taxon>
        <taxon>Pezizales</taxon>
        <taxon>Pyronemataceae</taxon>
        <taxon>Pyronema</taxon>
    </lineage>
</organism>
<keyword evidence="2" id="KW-0963">Cytoplasm</keyword>
<accession>U4LVV8</accession>
<dbReference type="AlphaFoldDB" id="U4LVV8"/>
<evidence type="ECO:0000256" key="2">
    <source>
        <dbReference type="ARBA" id="ARBA00022490"/>
    </source>
</evidence>
<dbReference type="InterPro" id="IPR036236">
    <property type="entry name" value="Znf_C2H2_sf"/>
</dbReference>
<evidence type="ECO:0000256" key="3">
    <source>
        <dbReference type="ARBA" id="ARBA00022517"/>
    </source>
</evidence>
<evidence type="ECO:0000313" key="11">
    <source>
        <dbReference type="EMBL" id="CCX32871.1"/>
    </source>
</evidence>
<dbReference type="OMA" id="NATHMER"/>
<keyword evidence="6" id="KW-0863">Zinc-finger</keyword>
<evidence type="ECO:0000256" key="7">
    <source>
        <dbReference type="ARBA" id="ARBA00022833"/>
    </source>
</evidence>
<dbReference type="Pfam" id="PF12756">
    <property type="entry name" value="zf-C2H2_2"/>
    <property type="match status" value="1"/>
</dbReference>
<evidence type="ECO:0000313" key="12">
    <source>
        <dbReference type="Proteomes" id="UP000018144"/>
    </source>
</evidence>
<keyword evidence="12" id="KW-1185">Reference proteome</keyword>
<keyword evidence="3" id="KW-0690">Ribosome biogenesis</keyword>
<feature type="compositionally biased region" description="Acidic residues" evidence="9">
    <location>
        <begin position="310"/>
        <end position="345"/>
    </location>
</feature>
<dbReference type="GO" id="GO:0008270">
    <property type="term" value="F:zinc ion binding"/>
    <property type="evidence" value="ECO:0007669"/>
    <property type="project" value="UniProtKB-KW"/>
</dbReference>
<feature type="domain" description="C2H2-type" evidence="10">
    <location>
        <begin position="19"/>
        <end position="41"/>
    </location>
</feature>
<proteinExistence type="inferred from homology"/>
<dbReference type="InterPro" id="IPR041661">
    <property type="entry name" value="ZN622/Rei1/Reh1_Znf-C2H2"/>
</dbReference>
<dbReference type="PANTHER" id="PTHR13182:SF8">
    <property type="entry name" value="CYTOPLASMIC 60S SUBUNIT BIOGENESIS FACTOR ZNF622"/>
    <property type="match status" value="1"/>
</dbReference>
<dbReference type="EMBL" id="HF935907">
    <property type="protein sequence ID" value="CCX32871.1"/>
    <property type="molecule type" value="Genomic_DNA"/>
</dbReference>
<dbReference type="Proteomes" id="UP000018144">
    <property type="component" value="Unassembled WGS sequence"/>
</dbReference>
<keyword evidence="5" id="KW-0677">Repeat</keyword>
<comment type="similarity">
    <text evidence="8">Belongs to the REI1 family.</text>
</comment>
<dbReference type="STRING" id="1076935.U4LVV8"/>
<sequence>MATVGQKPAPLSQTHPFTCNTCQVAFKTHEAQRNHHHSDWHQYNLKRKVASLPPLSSETFSEKVLHAQKSTQLEKDRATFAKSCAACNKTYYSENGYINHIGSSKHRQNVAAAQMSAIRAGGSGKAQTLGRKQDDKDETESVVSSTFSMGEPVSKEEPVNELVAEVKNLAVSNDSTPTPSEAAAKSEAGEKEGEEKEDEEEDQIALPLEACLFCPYISPSLPLNVSHMTKAHGLFIPESQYLVDLPGLITYLGQKLVYGNQCLYCNKTKGGLEGIRTHMQDKGHTMLGFETEEQQVELGQYYDFRATYSDGEDSGESDEEWEDEEGEEGEAAEGEGEGWETDSDTSVDSAQLGAIPLDREGRRARGASHKMQDGFHSHAHSAVFHDEYELHLPSGRSVGHRSLARFYRQNLRDHPLPPVRRAVDYRAANEVDDEEEGGVRVNDDGTVMNRRERREEARAVARRGELGMLGATDSQKRDVAKLHKQAQADEARGRRRFERGVNRQANFQKHYRDPLLQ</sequence>
<feature type="region of interest" description="Disordered" evidence="9">
    <location>
        <begin position="121"/>
        <end position="202"/>
    </location>
</feature>
<dbReference type="PROSITE" id="PS00028">
    <property type="entry name" value="ZINC_FINGER_C2H2_1"/>
    <property type="match status" value="1"/>
</dbReference>
<dbReference type="GO" id="GO:0005737">
    <property type="term" value="C:cytoplasm"/>
    <property type="evidence" value="ECO:0007669"/>
    <property type="project" value="UniProtKB-SubCell"/>
</dbReference>
<name>U4LVV8_PYROM</name>
<comment type="subcellular location">
    <subcellularLocation>
        <location evidence="1">Cytoplasm</location>
    </subcellularLocation>
</comment>
<gene>
    <name evidence="11" type="ORF">PCON_13722</name>
</gene>
<evidence type="ECO:0000256" key="5">
    <source>
        <dbReference type="ARBA" id="ARBA00022737"/>
    </source>
</evidence>
<dbReference type="PANTHER" id="PTHR13182">
    <property type="entry name" value="ZINC FINGER PROTEIN 622"/>
    <property type="match status" value="1"/>
</dbReference>
<dbReference type="eggNOG" id="KOG2785">
    <property type="taxonomic scope" value="Eukaryota"/>
</dbReference>
<keyword evidence="7" id="KW-0862">Zinc</keyword>
<evidence type="ECO:0000256" key="6">
    <source>
        <dbReference type="ARBA" id="ARBA00022771"/>
    </source>
</evidence>
<dbReference type="SMART" id="SM00451">
    <property type="entry name" value="ZnF_U1"/>
    <property type="match status" value="2"/>
</dbReference>
<dbReference type="GO" id="GO:0030687">
    <property type="term" value="C:preribosome, large subunit precursor"/>
    <property type="evidence" value="ECO:0007669"/>
    <property type="project" value="TreeGrafter"/>
</dbReference>
<feature type="region of interest" description="Disordered" evidence="9">
    <location>
        <begin position="486"/>
        <end position="517"/>
    </location>
</feature>
<dbReference type="GO" id="GO:0042273">
    <property type="term" value="P:ribosomal large subunit biogenesis"/>
    <property type="evidence" value="ECO:0007669"/>
    <property type="project" value="UniProtKB-ARBA"/>
</dbReference>
<dbReference type="SUPFAM" id="SSF57667">
    <property type="entry name" value="beta-beta-alpha zinc fingers"/>
    <property type="match status" value="2"/>
</dbReference>
<dbReference type="SMART" id="SM00355">
    <property type="entry name" value="ZnF_C2H2"/>
    <property type="match status" value="4"/>
</dbReference>
<evidence type="ECO:0000256" key="4">
    <source>
        <dbReference type="ARBA" id="ARBA00022723"/>
    </source>
</evidence>
<evidence type="ECO:0000256" key="9">
    <source>
        <dbReference type="SAM" id="MobiDB-lite"/>
    </source>
</evidence>
<dbReference type="InterPro" id="IPR003604">
    <property type="entry name" value="Matrin/U1-like-C_Znf_C2H2"/>
</dbReference>
<reference evidence="11 12" key="1">
    <citation type="journal article" date="2013" name="PLoS Genet.">
        <title>The genome and development-dependent transcriptomes of Pyronema confluens: a window into fungal evolution.</title>
        <authorList>
            <person name="Traeger S."/>
            <person name="Altegoer F."/>
            <person name="Freitag M."/>
            <person name="Gabaldon T."/>
            <person name="Kempken F."/>
            <person name="Kumar A."/>
            <person name="Marcet-Houben M."/>
            <person name="Poggeler S."/>
            <person name="Stajich J.E."/>
            <person name="Nowrousian M."/>
        </authorList>
    </citation>
    <scope>NUCLEOTIDE SEQUENCE [LARGE SCALE GENOMIC DNA]</scope>
    <source>
        <strain evidence="12">CBS 100304</strain>
        <tissue evidence="11">Vegetative mycelium</tissue>
    </source>
</reference>
<feature type="region of interest" description="Disordered" evidence="9">
    <location>
        <begin position="307"/>
        <end position="349"/>
    </location>
</feature>
<protein>
    <submittedName>
        <fullName evidence="11">Similar to Zinc finger protein C550.15c acc. no. O59811</fullName>
    </submittedName>
</protein>
<feature type="compositionally biased region" description="Polar residues" evidence="9">
    <location>
        <begin position="170"/>
        <end position="179"/>
    </location>
</feature>